<dbReference type="InterPro" id="IPR013325">
    <property type="entry name" value="RNA_pol_sigma_r2"/>
</dbReference>
<dbReference type="Proteomes" id="UP000070282">
    <property type="component" value="Unassembled WGS sequence"/>
</dbReference>
<evidence type="ECO:0000256" key="2">
    <source>
        <dbReference type="ARBA" id="ARBA00023015"/>
    </source>
</evidence>
<dbReference type="SUPFAM" id="SSF88946">
    <property type="entry name" value="Sigma2 domain of RNA polymerase sigma factors"/>
    <property type="match status" value="1"/>
</dbReference>
<dbReference type="Gene3D" id="1.10.10.10">
    <property type="entry name" value="Winged helix-like DNA-binding domain superfamily/Winged helix DNA-binding domain"/>
    <property type="match status" value="1"/>
</dbReference>
<comment type="caution">
    <text evidence="8">The sequence shown here is derived from an EMBL/GenBank/DDBJ whole genome shotgun (WGS) entry which is preliminary data.</text>
</comment>
<dbReference type="InterPro" id="IPR039425">
    <property type="entry name" value="RNA_pol_sigma-70-like"/>
</dbReference>
<evidence type="ECO:0000313" key="9">
    <source>
        <dbReference type="Proteomes" id="UP000070282"/>
    </source>
</evidence>
<dbReference type="InterPro" id="IPR013249">
    <property type="entry name" value="RNA_pol_sigma70_r4_t2"/>
</dbReference>
<dbReference type="Pfam" id="PF08281">
    <property type="entry name" value="Sigma70_r4_2"/>
    <property type="match status" value="1"/>
</dbReference>
<organism evidence="8 9">
    <name type="scientific">Marinobacter excellens LAMA 842</name>
    <dbReference type="NCBI Taxonomy" id="1306954"/>
    <lineage>
        <taxon>Bacteria</taxon>
        <taxon>Pseudomonadati</taxon>
        <taxon>Pseudomonadota</taxon>
        <taxon>Gammaproteobacteria</taxon>
        <taxon>Pseudomonadales</taxon>
        <taxon>Marinobacteraceae</taxon>
        <taxon>Marinobacter</taxon>
    </lineage>
</organism>
<dbReference type="GO" id="GO:0003677">
    <property type="term" value="F:DNA binding"/>
    <property type="evidence" value="ECO:0007669"/>
    <property type="project" value="InterPro"/>
</dbReference>
<dbReference type="SUPFAM" id="SSF88659">
    <property type="entry name" value="Sigma3 and sigma4 domains of RNA polymerase sigma factors"/>
    <property type="match status" value="1"/>
</dbReference>
<evidence type="ECO:0000259" key="7">
    <source>
        <dbReference type="Pfam" id="PF08281"/>
    </source>
</evidence>
<keyword evidence="4" id="KW-0804">Transcription</keyword>
<dbReference type="PANTHER" id="PTHR43133">
    <property type="entry name" value="RNA POLYMERASE ECF-TYPE SIGMA FACTO"/>
    <property type="match status" value="1"/>
</dbReference>
<dbReference type="NCBIfam" id="TIGR02937">
    <property type="entry name" value="sigma70-ECF"/>
    <property type="match status" value="1"/>
</dbReference>
<evidence type="ECO:0000256" key="3">
    <source>
        <dbReference type="ARBA" id="ARBA00023082"/>
    </source>
</evidence>
<evidence type="ECO:0000256" key="1">
    <source>
        <dbReference type="ARBA" id="ARBA00010641"/>
    </source>
</evidence>
<protein>
    <submittedName>
        <fullName evidence="8">Sigma-24 (FecI-like)</fullName>
    </submittedName>
</protein>
<dbReference type="GO" id="GO:0006352">
    <property type="term" value="P:DNA-templated transcription initiation"/>
    <property type="evidence" value="ECO:0007669"/>
    <property type="project" value="InterPro"/>
</dbReference>
<dbReference type="Gene3D" id="1.10.1740.10">
    <property type="match status" value="1"/>
</dbReference>
<dbReference type="GO" id="GO:0016987">
    <property type="term" value="F:sigma factor activity"/>
    <property type="evidence" value="ECO:0007669"/>
    <property type="project" value="UniProtKB-KW"/>
</dbReference>
<dbReference type="RefSeq" id="WP_082780644.1">
    <property type="nucleotide sequence ID" value="NZ_LOCO01000031.1"/>
</dbReference>
<dbReference type="InterPro" id="IPR036388">
    <property type="entry name" value="WH-like_DNA-bd_sf"/>
</dbReference>
<evidence type="ECO:0000259" key="6">
    <source>
        <dbReference type="Pfam" id="PF04542"/>
    </source>
</evidence>
<keyword evidence="3" id="KW-0731">Sigma factor</keyword>
<dbReference type="PANTHER" id="PTHR43133:SF25">
    <property type="entry name" value="RNA POLYMERASE SIGMA FACTOR RFAY-RELATED"/>
    <property type="match status" value="1"/>
</dbReference>
<keyword evidence="2" id="KW-0805">Transcription regulation</keyword>
<dbReference type="InterPro" id="IPR007627">
    <property type="entry name" value="RNA_pol_sigma70_r2"/>
</dbReference>
<feature type="region of interest" description="Disordered" evidence="5">
    <location>
        <begin position="86"/>
        <end position="114"/>
    </location>
</feature>
<dbReference type="Pfam" id="PF04542">
    <property type="entry name" value="Sigma70_r2"/>
    <property type="match status" value="1"/>
</dbReference>
<sequence length="195" mass="22570">MAILPFRPSAQKRFQRLVQPHLTALHSFAYRLTGSLQDAEDLVQDVVVKLYPRLDELESVDQLRPWLNRVLYRQFIDSVRKKGRQADRPVSELMEADSQSDWLDSQMSDDQSPELELNKERLGPMLDRALEQMSPDQRTLLLLHDVDGWRQEDVAEVLGVPIGTVKSRLHRSRAALRKHLQLAMEPDDDSGRLEH</sequence>
<dbReference type="CDD" id="cd06171">
    <property type="entry name" value="Sigma70_r4"/>
    <property type="match status" value="1"/>
</dbReference>
<feature type="domain" description="RNA polymerase sigma factor 70 region 4 type 2" evidence="7">
    <location>
        <begin position="126"/>
        <end position="176"/>
    </location>
</feature>
<accession>A0A137S2M0</accession>
<gene>
    <name evidence="8" type="ORF">J122_3801</name>
</gene>
<dbReference type="InterPro" id="IPR014284">
    <property type="entry name" value="RNA_pol_sigma-70_dom"/>
</dbReference>
<dbReference type="InterPro" id="IPR013324">
    <property type="entry name" value="RNA_pol_sigma_r3/r4-like"/>
</dbReference>
<proteinExistence type="inferred from homology"/>
<dbReference type="PATRIC" id="fig|1306954.6.peg.2634"/>
<feature type="domain" description="RNA polymerase sigma-70 region 2" evidence="6">
    <location>
        <begin position="17"/>
        <end position="84"/>
    </location>
</feature>
<feature type="compositionally biased region" description="Polar residues" evidence="5">
    <location>
        <begin position="97"/>
        <end position="110"/>
    </location>
</feature>
<evidence type="ECO:0000256" key="5">
    <source>
        <dbReference type="SAM" id="MobiDB-lite"/>
    </source>
</evidence>
<dbReference type="AlphaFoldDB" id="A0A137S2M0"/>
<dbReference type="EMBL" id="LOCO01000031">
    <property type="protein sequence ID" value="KXO06677.1"/>
    <property type="molecule type" value="Genomic_DNA"/>
</dbReference>
<evidence type="ECO:0000256" key="4">
    <source>
        <dbReference type="ARBA" id="ARBA00023163"/>
    </source>
</evidence>
<evidence type="ECO:0000313" key="8">
    <source>
        <dbReference type="EMBL" id="KXO06677.1"/>
    </source>
</evidence>
<comment type="similarity">
    <text evidence="1">Belongs to the sigma-70 factor family. ECF subfamily.</text>
</comment>
<name>A0A137S2M0_9GAMM</name>
<reference evidence="9" key="1">
    <citation type="submission" date="2015-12" db="EMBL/GenBank/DDBJ databases">
        <authorList>
            <person name="Lima A."/>
            <person name="Farahani Zayas N."/>
            <person name="Castro Da Silva M.A."/>
            <person name="Cabral A."/>
            <person name="Pessatti M.L."/>
        </authorList>
    </citation>
    <scope>NUCLEOTIDE SEQUENCE [LARGE SCALE GENOMIC DNA]</scope>
    <source>
        <strain evidence="9">LAMA 842</strain>
    </source>
</reference>
<keyword evidence="9" id="KW-1185">Reference proteome</keyword>